<dbReference type="PANTHER" id="PTHR31286">
    <property type="entry name" value="GLYCINE-RICH CELL WALL STRUCTURAL PROTEIN 1.8-LIKE"/>
    <property type="match status" value="1"/>
</dbReference>
<feature type="region of interest" description="Disordered" evidence="1">
    <location>
        <begin position="219"/>
        <end position="250"/>
    </location>
</feature>
<evidence type="ECO:0000313" key="3">
    <source>
        <dbReference type="Proteomes" id="UP001341840"/>
    </source>
</evidence>
<dbReference type="PANTHER" id="PTHR31286:SF178">
    <property type="entry name" value="DUF4283 DOMAIN-CONTAINING PROTEIN"/>
    <property type="match status" value="1"/>
</dbReference>
<feature type="compositionally biased region" description="Basic residues" evidence="1">
    <location>
        <begin position="235"/>
        <end position="250"/>
    </location>
</feature>
<reference evidence="2 3" key="1">
    <citation type="journal article" date="2023" name="Plants (Basel)">
        <title>Bridging the Gap: Combining Genomics and Transcriptomics Approaches to Understand Stylosanthes scabra, an Orphan Legume from the Brazilian Caatinga.</title>
        <authorList>
            <person name="Ferreira-Neto J.R.C."/>
            <person name="da Silva M.D."/>
            <person name="Binneck E."/>
            <person name="de Melo N.F."/>
            <person name="da Silva R.H."/>
            <person name="de Melo A.L.T.M."/>
            <person name="Pandolfi V."/>
            <person name="Bustamante F.O."/>
            <person name="Brasileiro-Vidal A.C."/>
            <person name="Benko-Iseppon A.M."/>
        </authorList>
    </citation>
    <scope>NUCLEOTIDE SEQUENCE [LARGE SCALE GENOMIC DNA]</scope>
    <source>
        <tissue evidence="2">Leaves</tissue>
    </source>
</reference>
<dbReference type="Proteomes" id="UP001341840">
    <property type="component" value="Unassembled WGS sequence"/>
</dbReference>
<protein>
    <recommendedName>
        <fullName evidence="4">DUF4283 domain-containing protein</fullName>
    </recommendedName>
</protein>
<dbReference type="InterPro" id="IPR040256">
    <property type="entry name" value="At4g02000-like"/>
</dbReference>
<accession>A0ABU6YET9</accession>
<proteinExistence type="predicted"/>
<gene>
    <name evidence="2" type="ORF">PIB30_044585</name>
</gene>
<name>A0ABU6YET9_9FABA</name>
<evidence type="ECO:0000256" key="1">
    <source>
        <dbReference type="SAM" id="MobiDB-lite"/>
    </source>
</evidence>
<dbReference type="EMBL" id="JASCZI010241922">
    <property type="protein sequence ID" value="MED6208395.1"/>
    <property type="molecule type" value="Genomic_DNA"/>
</dbReference>
<sequence length="250" mass="28778">MVASSWSPKTLYRRKNPLVITGGFKNSAGKVLPRQFYRRIFPPNTENSQNQGKFRRWKEDKPIEDADFIHVPIWLQFWNLPEHYKTKELGRKLGSSFGDIIKTDLFQVTGLERCIVKAKVWLDLTKPLRRSLKVSGPNKIILNIDLKEVEVLNMKENVDPYAYHDKDTNHSKPSKLVPVNLIKSLASLSMNSPIPEATPMHTRPIDQNPNSHQEFIFATSKDKPQSLPPNMTMKQKARHKFKPVAGIKRS</sequence>
<evidence type="ECO:0008006" key="4">
    <source>
        <dbReference type="Google" id="ProtNLM"/>
    </source>
</evidence>
<comment type="caution">
    <text evidence="2">The sequence shown here is derived from an EMBL/GenBank/DDBJ whole genome shotgun (WGS) entry which is preliminary data.</text>
</comment>
<keyword evidence="3" id="KW-1185">Reference proteome</keyword>
<organism evidence="2 3">
    <name type="scientific">Stylosanthes scabra</name>
    <dbReference type="NCBI Taxonomy" id="79078"/>
    <lineage>
        <taxon>Eukaryota</taxon>
        <taxon>Viridiplantae</taxon>
        <taxon>Streptophyta</taxon>
        <taxon>Embryophyta</taxon>
        <taxon>Tracheophyta</taxon>
        <taxon>Spermatophyta</taxon>
        <taxon>Magnoliopsida</taxon>
        <taxon>eudicotyledons</taxon>
        <taxon>Gunneridae</taxon>
        <taxon>Pentapetalae</taxon>
        <taxon>rosids</taxon>
        <taxon>fabids</taxon>
        <taxon>Fabales</taxon>
        <taxon>Fabaceae</taxon>
        <taxon>Papilionoideae</taxon>
        <taxon>50 kb inversion clade</taxon>
        <taxon>dalbergioids sensu lato</taxon>
        <taxon>Dalbergieae</taxon>
        <taxon>Pterocarpus clade</taxon>
        <taxon>Stylosanthes</taxon>
    </lineage>
</organism>
<evidence type="ECO:0000313" key="2">
    <source>
        <dbReference type="EMBL" id="MED6208395.1"/>
    </source>
</evidence>